<dbReference type="AlphaFoldDB" id="A0AAC9JGH6"/>
<sequence>MFKNVPSMVETYPRMGKDSVAAMLERAHKFHPNLGAEGVERYICDLFFLKKVDDLTTTNVRFENIHPSLSSNELHALAERVIPYHDNDIHHAIFAVRHIVDTVPKSVDDLIDYTTQENLNEFYLDAQLLTFKEEGFCSLEDARKAFLSTEKEAVYVFGNYRMDASKKNYKYSSPAPTVQQDMLFTAADYYLNHRVGFRTNTIWLACFLSSGAFGCPSGWLHRNGDWCGNRHYGFKDDEGALALVLQAEEYLITHLSRSPRNEDELSLFHRYVDTILDSQEYVIKQMLSDLENDKGKYRHSLQRLRGILSCSETPTTEEQDLRSCFLTRVASLKGGMDDRLIALMSGVVEKERGESPPPKPVLKFFDAWNFLAFEQRLGEEKHLGELPWLFLQTGFVPGCIEKISAFFITVLSARAVDDPWKDIFMGFFSNYMYALVNENSSSFLMYDEIFKVSLNAACVVDTSHVIALMAALGYPKAIEYEKSKGVQL</sequence>
<organism evidence="1 2">
    <name type="scientific">Alteromonas mediterranea</name>
    <dbReference type="NCBI Taxonomy" id="314275"/>
    <lineage>
        <taxon>Bacteria</taxon>
        <taxon>Pseudomonadati</taxon>
        <taxon>Pseudomonadota</taxon>
        <taxon>Gammaproteobacteria</taxon>
        <taxon>Alteromonadales</taxon>
        <taxon>Alteromonadaceae</taxon>
        <taxon>Alteromonas/Salinimonas group</taxon>
        <taxon>Alteromonas</taxon>
    </lineage>
</organism>
<evidence type="ECO:0000313" key="2">
    <source>
        <dbReference type="Proteomes" id="UP000182101"/>
    </source>
</evidence>
<protein>
    <submittedName>
        <fullName evidence="1">Uncharacterized protein</fullName>
    </submittedName>
</protein>
<proteinExistence type="predicted"/>
<dbReference type="Proteomes" id="UP000182101">
    <property type="component" value="Plasmid pAMCP48-600"/>
</dbReference>
<accession>A0AAC9JGH6</accession>
<geneLocation type="plasmid" evidence="2">
    <name>pamcp48-600</name>
</geneLocation>
<reference evidence="1 2" key="1">
    <citation type="submission" date="2016-11" db="EMBL/GenBank/DDBJ databases">
        <title>Networking in microbes: conjugative elements and plasmids in the genus Alteromonas.</title>
        <authorList>
            <person name="Lopez-Perez M."/>
            <person name="Ramon-Marco N."/>
            <person name="Rodriguez-Valera F."/>
        </authorList>
    </citation>
    <scope>NUCLEOTIDE SEQUENCE [LARGE SCALE GENOMIC DNA]</scope>
    <source>
        <strain evidence="1 2">CP48</strain>
        <plasmid evidence="2">pamcp48-600</plasmid>
    </source>
</reference>
<gene>
    <name evidence="1" type="ORF">BM524_19440</name>
</gene>
<evidence type="ECO:0000313" key="1">
    <source>
        <dbReference type="EMBL" id="APD92096.1"/>
    </source>
</evidence>
<dbReference type="RefSeq" id="WP_071960706.1">
    <property type="nucleotide sequence ID" value="NZ_CP018025.1"/>
</dbReference>
<dbReference type="EMBL" id="CP018025">
    <property type="protein sequence ID" value="APD92096.1"/>
    <property type="molecule type" value="Genomic_DNA"/>
</dbReference>
<keyword evidence="1" id="KW-0614">Plasmid</keyword>
<name>A0AAC9JGH6_9ALTE</name>